<dbReference type="InterPro" id="IPR019752">
    <property type="entry name" value="Pyrv/ketoisovalerate_OxRed_cat"/>
</dbReference>
<accession>I9LBB3</accession>
<organism evidence="3 4">
    <name type="scientific">Pelosinus fermentans B4</name>
    <dbReference type="NCBI Taxonomy" id="1149862"/>
    <lineage>
        <taxon>Bacteria</taxon>
        <taxon>Bacillati</taxon>
        <taxon>Bacillota</taxon>
        <taxon>Negativicutes</taxon>
        <taxon>Selenomonadales</taxon>
        <taxon>Sporomusaceae</taxon>
        <taxon>Pelosinus</taxon>
    </lineage>
</organism>
<dbReference type="PANTHER" id="PTHR43854:SF1">
    <property type="entry name" value="INDOLEPYRUVATE OXIDOREDUCTASE SUBUNIT IORB"/>
    <property type="match status" value="1"/>
</dbReference>
<dbReference type="EMBL" id="AKVJ01000029">
    <property type="protein sequence ID" value="EIW17724.1"/>
    <property type="molecule type" value="Genomic_DNA"/>
</dbReference>
<dbReference type="AlphaFoldDB" id="I9LBB3"/>
<feature type="domain" description="Pyruvate/ketoisovalerate oxidoreductase catalytic" evidence="2">
    <location>
        <begin position="14"/>
        <end position="189"/>
    </location>
</feature>
<evidence type="ECO:0000256" key="1">
    <source>
        <dbReference type="ARBA" id="ARBA00023002"/>
    </source>
</evidence>
<proteinExistence type="predicted"/>
<dbReference type="InterPro" id="IPR052198">
    <property type="entry name" value="IorB_Oxidoreductase"/>
</dbReference>
<dbReference type="PANTHER" id="PTHR43854">
    <property type="entry name" value="INDOLEPYRUVATE OXIDOREDUCTASE SUBUNIT IORB"/>
    <property type="match status" value="1"/>
</dbReference>
<dbReference type="SUPFAM" id="SSF53323">
    <property type="entry name" value="Pyruvate-ferredoxin oxidoreductase, PFOR, domain III"/>
    <property type="match status" value="1"/>
</dbReference>
<dbReference type="RefSeq" id="WP_007935020.1">
    <property type="nucleotide sequence ID" value="NZ_AKVJ01000029.1"/>
</dbReference>
<dbReference type="Proteomes" id="UP000004324">
    <property type="component" value="Unassembled WGS sequence"/>
</dbReference>
<dbReference type="GO" id="GO:0016903">
    <property type="term" value="F:oxidoreductase activity, acting on the aldehyde or oxo group of donors"/>
    <property type="evidence" value="ECO:0007669"/>
    <property type="project" value="InterPro"/>
</dbReference>
<keyword evidence="4" id="KW-1185">Reference proteome</keyword>
<keyword evidence="1" id="KW-0560">Oxidoreductase</keyword>
<dbReference type="PATRIC" id="fig|1149862.3.peg.2730"/>
<evidence type="ECO:0000313" key="4">
    <source>
        <dbReference type="Proteomes" id="UP000004324"/>
    </source>
</evidence>
<keyword evidence="3" id="KW-0670">Pyruvate</keyword>
<reference evidence="3 4" key="1">
    <citation type="journal article" date="2012" name="J. Bacteriol.">
        <title>Draft Genome Sequences for Two Metal-Reducing Pelosinus fermentans Strains Isolated from a Cr(VI)-Contaminated Site and for Type Strain R7.</title>
        <authorList>
            <person name="Brown S.D."/>
            <person name="Podar M."/>
            <person name="Klingeman D.M."/>
            <person name="Johnson C.M."/>
            <person name="Yang Z.K."/>
            <person name="Utturkar S.M."/>
            <person name="Land M.L."/>
            <person name="Mosher J.J."/>
            <person name="Hurt R.A.Jr."/>
            <person name="Phelps T.J."/>
            <person name="Palumbo A.V."/>
            <person name="Arkin A.P."/>
            <person name="Hazen T.C."/>
            <person name="Elias D.A."/>
        </authorList>
    </citation>
    <scope>NUCLEOTIDE SEQUENCE [LARGE SCALE GENOMIC DNA]</scope>
    <source>
        <strain evidence="3 4">B4</strain>
    </source>
</reference>
<evidence type="ECO:0000259" key="2">
    <source>
        <dbReference type="Pfam" id="PF01558"/>
    </source>
</evidence>
<dbReference type="InterPro" id="IPR002869">
    <property type="entry name" value="Pyrv_flavodox_OxRed_cen"/>
</dbReference>
<evidence type="ECO:0000313" key="3">
    <source>
        <dbReference type="EMBL" id="EIW17724.1"/>
    </source>
</evidence>
<gene>
    <name evidence="3" type="ORF">FB4_3767</name>
</gene>
<dbReference type="Pfam" id="PF01558">
    <property type="entry name" value="POR"/>
    <property type="match status" value="1"/>
</dbReference>
<comment type="caution">
    <text evidence="3">The sequence shown here is derived from an EMBL/GenBank/DDBJ whole genome shotgun (WGS) entry which is preliminary data.</text>
</comment>
<dbReference type="OrthoDB" id="9789125at2"/>
<sequence>MPDIKMDIYIIGVGGQGIGLLSEVIIRAADYAGFPVRGTDTHGLAQRGGTVSSCVRIGSHAHSSLIQTGCADMVIALEKTEALRGLYSHLRDGGTLIYYDTQWQPLLVRLKKECLLKSEDISAVCQCRNILEYQIAPTKLSNPKMQNIALLASIAKHSKIPGITPLHYELALNDLLEGNKLENNLSLFRSLIAAL</sequence>
<protein>
    <submittedName>
        <fullName evidence="3">Pyruvate/ketoisovalerate oxidoreductase</fullName>
    </submittedName>
</protein>
<name>I9LBB3_9FIRM</name>
<dbReference type="Gene3D" id="3.40.920.10">
    <property type="entry name" value="Pyruvate-ferredoxin oxidoreductase, PFOR, domain III"/>
    <property type="match status" value="1"/>
</dbReference>